<dbReference type="Proteomes" id="UP000321291">
    <property type="component" value="Chromosome"/>
</dbReference>
<reference evidence="1 2" key="1">
    <citation type="journal article" date="2017" name="Int. J. Syst. Evol. Microbiol.">
        <title>Arachidicoccus ginsenosidivorans sp. nov., with ginsenoside-converting activity isolated from ginseng cultivating soil.</title>
        <authorList>
            <person name="Siddiqi M.Z."/>
            <person name="Aslam Z."/>
            <person name="Im W.T."/>
        </authorList>
    </citation>
    <scope>NUCLEOTIDE SEQUENCE [LARGE SCALE GENOMIC DNA]</scope>
    <source>
        <strain evidence="1 2">Gsoil 809</strain>
    </source>
</reference>
<dbReference type="EMBL" id="CP042434">
    <property type="protein sequence ID" value="QEC72619.1"/>
    <property type="molecule type" value="Genomic_DNA"/>
</dbReference>
<accession>A0A5B8VMQ8</accession>
<name>A0A5B8VMQ8_9BACT</name>
<evidence type="ECO:0000313" key="2">
    <source>
        <dbReference type="Proteomes" id="UP000321291"/>
    </source>
</evidence>
<dbReference type="AlphaFoldDB" id="A0A5B8VMQ8"/>
<dbReference type="KEGG" id="agi:FSB73_13970"/>
<gene>
    <name evidence="1" type="ORF">FSB73_13970</name>
</gene>
<organism evidence="1 2">
    <name type="scientific">Arachidicoccus ginsenosidivorans</name>
    <dbReference type="NCBI Taxonomy" id="496057"/>
    <lineage>
        <taxon>Bacteria</taxon>
        <taxon>Pseudomonadati</taxon>
        <taxon>Bacteroidota</taxon>
        <taxon>Chitinophagia</taxon>
        <taxon>Chitinophagales</taxon>
        <taxon>Chitinophagaceae</taxon>
        <taxon>Arachidicoccus</taxon>
    </lineage>
</organism>
<keyword evidence="2" id="KW-1185">Reference proteome</keyword>
<proteinExistence type="predicted"/>
<dbReference type="RefSeq" id="WP_146783378.1">
    <property type="nucleotide sequence ID" value="NZ_CP042434.1"/>
</dbReference>
<evidence type="ECO:0000313" key="1">
    <source>
        <dbReference type="EMBL" id="QEC72619.1"/>
    </source>
</evidence>
<protein>
    <submittedName>
        <fullName evidence="1">Uncharacterized protein</fullName>
    </submittedName>
</protein>
<dbReference type="OrthoDB" id="675330at2"/>
<sequence>MKIAFFTRQLNLTASESKEFWPVYNSYFLKIKKAWHSNIGNRPAFDEKASALKDKYRDDFVRILHSHERAENVFKAEKSYRKMLKEELKNRKQVPAEKGKK</sequence>